<evidence type="ECO:0000313" key="1">
    <source>
        <dbReference type="EnsemblPlants" id="AVESA.00010b.r2.2CG0308770.1.CDS.1"/>
    </source>
</evidence>
<keyword evidence="2" id="KW-1185">Reference proteome</keyword>
<accession>A0ACD5UTG5</accession>
<reference evidence="1" key="2">
    <citation type="submission" date="2025-09" db="UniProtKB">
        <authorList>
            <consortium name="EnsemblPlants"/>
        </authorList>
    </citation>
    <scope>IDENTIFICATION</scope>
</reference>
<evidence type="ECO:0000313" key="2">
    <source>
        <dbReference type="Proteomes" id="UP001732700"/>
    </source>
</evidence>
<dbReference type="EnsemblPlants" id="AVESA.00010b.r2.2CG0308770.1">
    <property type="protein sequence ID" value="AVESA.00010b.r2.2CG0308770.1.CDS.1"/>
    <property type="gene ID" value="AVESA.00010b.r2.2CG0308770"/>
</dbReference>
<sequence>MAARDEIDWEIDWFDLFARSVLYLVYALCAGAVALIFYGGWLEITSGNPEYTATFTGVGGLDPAALKKRSDQAAAVSPVFDVALRIDNTLNKAGKRCIGKHSSVVVSYQDAVLGRGTILEFCAPTLGEGETTVTAWAMDVQMPRFLRNRLASELERGEATRRWTWRCGLPGAGAVC</sequence>
<organism evidence="1 2">
    <name type="scientific">Avena sativa</name>
    <name type="common">Oat</name>
    <dbReference type="NCBI Taxonomy" id="4498"/>
    <lineage>
        <taxon>Eukaryota</taxon>
        <taxon>Viridiplantae</taxon>
        <taxon>Streptophyta</taxon>
        <taxon>Embryophyta</taxon>
        <taxon>Tracheophyta</taxon>
        <taxon>Spermatophyta</taxon>
        <taxon>Magnoliopsida</taxon>
        <taxon>Liliopsida</taxon>
        <taxon>Poales</taxon>
        <taxon>Poaceae</taxon>
        <taxon>BOP clade</taxon>
        <taxon>Pooideae</taxon>
        <taxon>Poodae</taxon>
        <taxon>Poeae</taxon>
        <taxon>Poeae Chloroplast Group 1 (Aveneae type)</taxon>
        <taxon>Aveninae</taxon>
        <taxon>Avena</taxon>
    </lineage>
</organism>
<protein>
    <submittedName>
        <fullName evidence="1">Uncharacterized protein</fullName>
    </submittedName>
</protein>
<dbReference type="Proteomes" id="UP001732700">
    <property type="component" value="Chromosome 2C"/>
</dbReference>
<name>A0ACD5UTG5_AVESA</name>
<proteinExistence type="predicted"/>
<reference evidence="1" key="1">
    <citation type="submission" date="2021-05" db="EMBL/GenBank/DDBJ databases">
        <authorList>
            <person name="Scholz U."/>
            <person name="Mascher M."/>
            <person name="Fiebig A."/>
        </authorList>
    </citation>
    <scope>NUCLEOTIDE SEQUENCE [LARGE SCALE GENOMIC DNA]</scope>
</reference>